<reference evidence="2 3" key="1">
    <citation type="submission" date="2016-11" db="EMBL/GenBank/DDBJ databases">
        <authorList>
            <person name="Jaros S."/>
            <person name="Januszkiewicz K."/>
            <person name="Wedrychowicz H."/>
        </authorList>
    </citation>
    <scope>NUCLEOTIDE SEQUENCE [LARGE SCALE GENOMIC DNA]</scope>
    <source>
        <strain evidence="2 3">LMG 20594</strain>
    </source>
</reference>
<accession>A0A1M6M2D3</accession>
<dbReference type="Pfam" id="PF00583">
    <property type="entry name" value="Acetyltransf_1"/>
    <property type="match status" value="1"/>
</dbReference>
<dbReference type="NCBIfam" id="TIGR04045">
    <property type="entry name" value="MSMEG_0567_GNAT"/>
    <property type="match status" value="1"/>
</dbReference>
<gene>
    <name evidence="2" type="ORF">SAMN05192548_1006138</name>
</gene>
<dbReference type="KEGG" id="pts:CUJ90_10055"/>
<dbReference type="EMBL" id="FRAB01000006">
    <property type="protein sequence ID" value="SHJ77590.1"/>
    <property type="molecule type" value="Genomic_DNA"/>
</dbReference>
<dbReference type="InterPro" id="IPR016181">
    <property type="entry name" value="Acyl_CoA_acyltransferase"/>
</dbReference>
<dbReference type="Proteomes" id="UP000184395">
    <property type="component" value="Unassembled WGS sequence"/>
</dbReference>
<dbReference type="AlphaFoldDB" id="A0A1M6M2D3"/>
<name>A0A1M6M2D3_9BURK</name>
<evidence type="ECO:0000313" key="3">
    <source>
        <dbReference type="Proteomes" id="UP000184395"/>
    </source>
</evidence>
<dbReference type="SUPFAM" id="SSF55729">
    <property type="entry name" value="Acyl-CoA N-acyltransferases (Nat)"/>
    <property type="match status" value="1"/>
</dbReference>
<sequence length="187" mass="20750">MFCEAVDELDALPLAFTPAEYRVKWATLPWESNEAYVLRRAVFCVEQGIFAGDDRDEIDARAKLLVALSCIAGVPEQVVGTVRIHETEPHVWLGSRLAVHAAFRSHGKLGSTLIRLAVSSAHALGCETFLAHVQSQNVPLFRRLHWQSVGEEMLFGRAHRLMEADLAHYPPCFTPESGLVTSSRGRS</sequence>
<feature type="domain" description="N-acetyltransferase" evidence="1">
    <location>
        <begin position="23"/>
        <end position="176"/>
    </location>
</feature>
<dbReference type="InterPro" id="IPR000182">
    <property type="entry name" value="GNAT_dom"/>
</dbReference>
<dbReference type="OrthoDB" id="9796171at2"/>
<evidence type="ECO:0000313" key="2">
    <source>
        <dbReference type="EMBL" id="SHJ77590.1"/>
    </source>
</evidence>
<proteinExistence type="predicted"/>
<dbReference type="GO" id="GO:0016747">
    <property type="term" value="F:acyltransferase activity, transferring groups other than amino-acyl groups"/>
    <property type="evidence" value="ECO:0007669"/>
    <property type="project" value="InterPro"/>
</dbReference>
<protein>
    <submittedName>
        <fullName evidence="2">Putative N-acetyltransferase, MSMEG_0567 N-terminal domain family</fullName>
    </submittedName>
</protein>
<evidence type="ECO:0000259" key="1">
    <source>
        <dbReference type="PROSITE" id="PS51186"/>
    </source>
</evidence>
<dbReference type="STRING" id="169427.SAMN05192548_1006138"/>
<dbReference type="Gene3D" id="3.40.630.30">
    <property type="match status" value="1"/>
</dbReference>
<dbReference type="PROSITE" id="PS51186">
    <property type="entry name" value="GNAT"/>
    <property type="match status" value="1"/>
</dbReference>
<dbReference type="GeneID" id="301978508"/>
<dbReference type="InterPro" id="IPR024035">
    <property type="entry name" value="MSMEG_0567_GNAT"/>
</dbReference>
<organism evidence="2 3">
    <name type="scientific">Paraburkholderia terricola</name>
    <dbReference type="NCBI Taxonomy" id="169427"/>
    <lineage>
        <taxon>Bacteria</taxon>
        <taxon>Pseudomonadati</taxon>
        <taxon>Pseudomonadota</taxon>
        <taxon>Betaproteobacteria</taxon>
        <taxon>Burkholderiales</taxon>
        <taxon>Burkholderiaceae</taxon>
        <taxon>Paraburkholderia</taxon>
    </lineage>
</organism>
<dbReference type="CDD" id="cd04301">
    <property type="entry name" value="NAT_SF"/>
    <property type="match status" value="1"/>
</dbReference>
<keyword evidence="2" id="KW-0808">Transferase</keyword>
<dbReference type="RefSeq" id="WP_073428046.1">
    <property type="nucleotide sequence ID" value="NZ_CADFGY010000007.1"/>
</dbReference>